<dbReference type="AlphaFoldDB" id="A0A9P4HWK8"/>
<evidence type="ECO:0000313" key="2">
    <source>
        <dbReference type="EMBL" id="KAF2090531.1"/>
    </source>
</evidence>
<protein>
    <submittedName>
        <fullName evidence="2">Uncharacterized protein</fullName>
    </submittedName>
</protein>
<feature type="compositionally biased region" description="Polar residues" evidence="1">
    <location>
        <begin position="1"/>
        <end position="23"/>
    </location>
</feature>
<name>A0A9P4HWK8_9PEZI</name>
<accession>A0A9P4HWK8</accession>
<feature type="region of interest" description="Disordered" evidence="1">
    <location>
        <begin position="1"/>
        <end position="84"/>
    </location>
</feature>
<organism evidence="2 3">
    <name type="scientific">Saccharata proteae CBS 121410</name>
    <dbReference type="NCBI Taxonomy" id="1314787"/>
    <lineage>
        <taxon>Eukaryota</taxon>
        <taxon>Fungi</taxon>
        <taxon>Dikarya</taxon>
        <taxon>Ascomycota</taxon>
        <taxon>Pezizomycotina</taxon>
        <taxon>Dothideomycetes</taxon>
        <taxon>Dothideomycetes incertae sedis</taxon>
        <taxon>Botryosphaeriales</taxon>
        <taxon>Saccharataceae</taxon>
        <taxon>Saccharata</taxon>
    </lineage>
</organism>
<dbReference type="Proteomes" id="UP000799776">
    <property type="component" value="Unassembled WGS sequence"/>
</dbReference>
<sequence>MTYPGNSQNYPRSRPQRPQTESRTPVRGITVAQGMMPPGLPPNRPLPPTPPPTRPLPPIPSASRSKTTPTPPPKRNPPNLNRTHLLTHLRYADPEKNQRRTTARCDVCFHSINHPPPHLAPDPTPPAIVWLPCPDLHYCHRECLLDSLARADDAKGGDHAGLGGWWNECCPVWNCRVRIVRRVGLGEGGVGGGREGSVGSKASTASMASTGSKASTASTGSRRSFRESLKRVFGGRRGSGGSVVSRGSR</sequence>
<feature type="compositionally biased region" description="Pro residues" evidence="1">
    <location>
        <begin position="38"/>
        <end position="60"/>
    </location>
</feature>
<reference evidence="2" key="1">
    <citation type="journal article" date="2020" name="Stud. Mycol.">
        <title>101 Dothideomycetes genomes: a test case for predicting lifestyles and emergence of pathogens.</title>
        <authorList>
            <person name="Haridas S."/>
            <person name="Albert R."/>
            <person name="Binder M."/>
            <person name="Bloem J."/>
            <person name="Labutti K."/>
            <person name="Salamov A."/>
            <person name="Andreopoulos B."/>
            <person name="Baker S."/>
            <person name="Barry K."/>
            <person name="Bills G."/>
            <person name="Bluhm B."/>
            <person name="Cannon C."/>
            <person name="Castanera R."/>
            <person name="Culley D."/>
            <person name="Daum C."/>
            <person name="Ezra D."/>
            <person name="Gonzalez J."/>
            <person name="Henrissat B."/>
            <person name="Kuo A."/>
            <person name="Liang C."/>
            <person name="Lipzen A."/>
            <person name="Lutzoni F."/>
            <person name="Magnuson J."/>
            <person name="Mondo S."/>
            <person name="Nolan M."/>
            <person name="Ohm R."/>
            <person name="Pangilinan J."/>
            <person name="Park H.-J."/>
            <person name="Ramirez L."/>
            <person name="Alfaro M."/>
            <person name="Sun H."/>
            <person name="Tritt A."/>
            <person name="Yoshinaga Y."/>
            <person name="Zwiers L.-H."/>
            <person name="Turgeon B."/>
            <person name="Goodwin S."/>
            <person name="Spatafora J."/>
            <person name="Crous P."/>
            <person name="Grigoriev I."/>
        </authorList>
    </citation>
    <scope>NUCLEOTIDE SEQUENCE</scope>
    <source>
        <strain evidence="2">CBS 121410</strain>
    </source>
</reference>
<evidence type="ECO:0000256" key="1">
    <source>
        <dbReference type="SAM" id="MobiDB-lite"/>
    </source>
</evidence>
<dbReference type="EMBL" id="ML978712">
    <property type="protein sequence ID" value="KAF2090531.1"/>
    <property type="molecule type" value="Genomic_DNA"/>
</dbReference>
<feature type="region of interest" description="Disordered" evidence="1">
    <location>
        <begin position="188"/>
        <end position="249"/>
    </location>
</feature>
<proteinExistence type="predicted"/>
<gene>
    <name evidence="2" type="ORF">K490DRAFT_61850</name>
</gene>
<comment type="caution">
    <text evidence="2">The sequence shown here is derived from an EMBL/GenBank/DDBJ whole genome shotgun (WGS) entry which is preliminary data.</text>
</comment>
<feature type="compositionally biased region" description="Low complexity" evidence="1">
    <location>
        <begin position="197"/>
        <end position="222"/>
    </location>
</feature>
<evidence type="ECO:0000313" key="3">
    <source>
        <dbReference type="Proteomes" id="UP000799776"/>
    </source>
</evidence>
<keyword evidence="3" id="KW-1185">Reference proteome</keyword>